<comment type="caution">
    <text evidence="3">The sequence shown here is derived from an EMBL/GenBank/DDBJ whole genome shotgun (WGS) entry which is preliminary data.</text>
</comment>
<dbReference type="SMART" id="SM00897">
    <property type="entry name" value="FIST"/>
    <property type="match status" value="1"/>
</dbReference>
<dbReference type="AlphaFoldDB" id="A0A1E7ZFR1"/>
<dbReference type="EMBL" id="MDHN01000005">
    <property type="protein sequence ID" value="OFC72365.1"/>
    <property type="molecule type" value="Genomic_DNA"/>
</dbReference>
<organism evidence="3 4">
    <name type="scientific">Alteromonas confluentis</name>
    <dbReference type="NCBI Taxonomy" id="1656094"/>
    <lineage>
        <taxon>Bacteria</taxon>
        <taxon>Pseudomonadati</taxon>
        <taxon>Pseudomonadota</taxon>
        <taxon>Gammaproteobacteria</taxon>
        <taxon>Alteromonadales</taxon>
        <taxon>Alteromonadaceae</taxon>
        <taxon>Alteromonas/Salinimonas group</taxon>
        <taxon>Alteromonas</taxon>
    </lineage>
</organism>
<evidence type="ECO:0008006" key="5">
    <source>
        <dbReference type="Google" id="ProtNLM"/>
    </source>
</evidence>
<dbReference type="InterPro" id="IPR019494">
    <property type="entry name" value="FIST_C"/>
</dbReference>
<gene>
    <name evidence="3" type="ORF">BFC18_03685</name>
</gene>
<dbReference type="STRING" id="1656094.BFC18_03685"/>
<accession>A0A1E7ZFR1</accession>
<feature type="domain" description="FIST" evidence="1">
    <location>
        <begin position="29"/>
        <end position="231"/>
    </location>
</feature>
<dbReference type="InterPro" id="IPR013702">
    <property type="entry name" value="FIST_domain_N"/>
</dbReference>
<dbReference type="PANTHER" id="PTHR40252:SF2">
    <property type="entry name" value="BLR0328 PROTEIN"/>
    <property type="match status" value="1"/>
</dbReference>
<dbReference type="Pfam" id="PF08495">
    <property type="entry name" value="FIST"/>
    <property type="match status" value="1"/>
</dbReference>
<name>A0A1E7ZFR1_9ALTE</name>
<dbReference type="OrthoDB" id="9807948at2"/>
<protein>
    <recommendedName>
        <fullName evidence="5">FIST domain containing protein</fullName>
    </recommendedName>
</protein>
<feature type="domain" description="FIST C-domain" evidence="2">
    <location>
        <begin position="232"/>
        <end position="363"/>
    </location>
</feature>
<keyword evidence="4" id="KW-1185">Reference proteome</keyword>
<sequence length="380" mass="41747">MSSGITITSTKLTDAEAAIKEISEQLDLNSNVFVMLFFSISYNRNSLGQAIKNTLSCIEVIGCSTSGEIGLNGYDEKSITAIAFSKEYFKISSLIYPSISKMELNVWHEKTQRLYRNHNDLYNVRNSGELFSLLLIDGVSCCEEPFVRTVSNAISNVPLVGGSAGDNLHFVATYLYYKGQMHVDCAALMLVSTTLPFNILKSQHIYSTSKRMIVTDAIPKDRIVTELNGFPAAEEYARMLGLSSPEELTEALIASHPTVVVIGKDEFVRSIKCVNDDGSLTFYCAIDVGIVLRIAQGNDLHDSMKASIESIENDMGAIQGLLTFDCILRRLELKETENLSKVSNLLVKHNAAGFSTYGEQINGLHVNQTCTGIAIGFSNE</sequence>
<dbReference type="Proteomes" id="UP000175691">
    <property type="component" value="Unassembled WGS sequence"/>
</dbReference>
<evidence type="ECO:0000259" key="1">
    <source>
        <dbReference type="SMART" id="SM00897"/>
    </source>
</evidence>
<evidence type="ECO:0000313" key="4">
    <source>
        <dbReference type="Proteomes" id="UP000175691"/>
    </source>
</evidence>
<dbReference type="RefSeq" id="WP_070123591.1">
    <property type="nucleotide sequence ID" value="NZ_MDHN01000005.1"/>
</dbReference>
<reference evidence="3 4" key="1">
    <citation type="submission" date="2016-08" db="EMBL/GenBank/DDBJ databases">
        <authorList>
            <person name="Seilhamer J.J."/>
        </authorList>
    </citation>
    <scope>NUCLEOTIDE SEQUENCE [LARGE SCALE GENOMIC DNA]</scope>
    <source>
        <strain evidence="3 4">KCTC 42603</strain>
    </source>
</reference>
<dbReference type="Pfam" id="PF10442">
    <property type="entry name" value="FIST_C"/>
    <property type="match status" value="1"/>
</dbReference>
<evidence type="ECO:0000259" key="2">
    <source>
        <dbReference type="SMART" id="SM01204"/>
    </source>
</evidence>
<proteinExistence type="predicted"/>
<dbReference type="SMART" id="SM01204">
    <property type="entry name" value="FIST_C"/>
    <property type="match status" value="1"/>
</dbReference>
<dbReference type="PANTHER" id="PTHR40252">
    <property type="entry name" value="BLR0328 PROTEIN"/>
    <property type="match status" value="1"/>
</dbReference>
<evidence type="ECO:0000313" key="3">
    <source>
        <dbReference type="EMBL" id="OFC72365.1"/>
    </source>
</evidence>